<feature type="region of interest" description="Disordered" evidence="1">
    <location>
        <begin position="210"/>
        <end position="334"/>
    </location>
</feature>
<evidence type="ECO:0000313" key="3">
    <source>
        <dbReference type="Proteomes" id="UP001302349"/>
    </source>
</evidence>
<reference evidence="2 3" key="1">
    <citation type="journal article" date="2023" name="Microbiol. Resour. Announc.">
        <title>Complete Genome Sequence of Imperialibacter roseus strain P4T.</title>
        <authorList>
            <person name="Tizabi D.R."/>
            <person name="Bachvaroff T."/>
            <person name="Hill R.T."/>
        </authorList>
    </citation>
    <scope>NUCLEOTIDE SEQUENCE [LARGE SCALE GENOMIC DNA]</scope>
    <source>
        <strain evidence="2 3">P4T</strain>
    </source>
</reference>
<feature type="compositionally biased region" description="Acidic residues" evidence="1">
    <location>
        <begin position="306"/>
        <end position="317"/>
    </location>
</feature>
<proteinExistence type="predicted"/>
<organism evidence="2 3">
    <name type="scientific">Imperialibacter roseus</name>
    <dbReference type="NCBI Taxonomy" id="1324217"/>
    <lineage>
        <taxon>Bacteria</taxon>
        <taxon>Pseudomonadati</taxon>
        <taxon>Bacteroidota</taxon>
        <taxon>Cytophagia</taxon>
        <taxon>Cytophagales</taxon>
        <taxon>Flammeovirgaceae</taxon>
        <taxon>Imperialibacter</taxon>
    </lineage>
</organism>
<dbReference type="EMBL" id="CP136051">
    <property type="protein sequence ID" value="WOK06245.1"/>
    <property type="molecule type" value="Genomic_DNA"/>
</dbReference>
<dbReference type="RefSeq" id="WP_317488973.1">
    <property type="nucleotide sequence ID" value="NZ_CP136051.1"/>
</dbReference>
<name>A0ABZ0IPF7_9BACT</name>
<evidence type="ECO:0000313" key="2">
    <source>
        <dbReference type="EMBL" id="WOK06245.1"/>
    </source>
</evidence>
<keyword evidence="3" id="KW-1185">Reference proteome</keyword>
<feature type="compositionally biased region" description="Acidic residues" evidence="1">
    <location>
        <begin position="273"/>
        <end position="294"/>
    </location>
</feature>
<evidence type="ECO:0000256" key="1">
    <source>
        <dbReference type="SAM" id="MobiDB-lite"/>
    </source>
</evidence>
<gene>
    <name evidence="2" type="ORF">RT717_24530</name>
</gene>
<protein>
    <submittedName>
        <fullName evidence="2">Uncharacterized protein</fullName>
    </submittedName>
</protein>
<sequence>MRESKLNHEAIEVFAELFTKRACDSFFEGTDTISGKEIVDLTPVKQVNYFVLKILFRKWQKETLRLQSPYFNYKNEDVRKALLSFMNALSQQIKVNRVNFEPLLQQATREAILLIVSPYDFFREELTGHESGKLNDKYLKNSSKYIKVNQEIFESYVTLFEEKAEGELSHDAAVALLDELFAAGNLSIENPQEYEERFSEVAQVDFSTLVEEEDFPEQDEDDDTDDDFDENIEDDEDEGEGSEDEEDDSSTIVEDRSLAEAADGDDELIRFVDDDEEEEKPAYDALEEVQESQPEEVTNKGSFEFLGDEESDDDAEPDAAPLNKQFSSEKTPLHEQLKAEQRPSLAEVHQSQKIDSIAGSITVNQRYMFVNELFDGDSDVFLAAMKKVEGCDSFDDAVELLIQTYSKKLEWDMNAPEVKELLKIVFKKFR</sequence>
<accession>A0ABZ0IPF7</accession>
<feature type="compositionally biased region" description="Acidic residues" evidence="1">
    <location>
        <begin position="210"/>
        <end position="249"/>
    </location>
</feature>
<dbReference type="Proteomes" id="UP001302349">
    <property type="component" value="Chromosome"/>
</dbReference>